<evidence type="ECO:0000256" key="2">
    <source>
        <dbReference type="ARBA" id="ARBA00022729"/>
    </source>
</evidence>
<dbReference type="SUPFAM" id="SSF56436">
    <property type="entry name" value="C-type lectin-like"/>
    <property type="match status" value="1"/>
</dbReference>
<feature type="compositionally biased region" description="Low complexity" evidence="6">
    <location>
        <begin position="336"/>
        <end position="347"/>
    </location>
</feature>
<evidence type="ECO:0000256" key="7">
    <source>
        <dbReference type="SAM" id="SignalP"/>
    </source>
</evidence>
<keyword evidence="4" id="KW-0325">Glycoprotein</keyword>
<proteinExistence type="predicted"/>
<evidence type="ECO:0000256" key="4">
    <source>
        <dbReference type="ARBA" id="ARBA00023180"/>
    </source>
</evidence>
<dbReference type="InterPro" id="IPR038081">
    <property type="entry name" value="CalX-like_sf"/>
</dbReference>
<dbReference type="InterPro" id="IPR045658">
    <property type="entry name" value="FRAS1-rel_N"/>
</dbReference>
<keyword evidence="2 7" id="KW-0732">Signal</keyword>
<name>A0A267DMN5_9PLAT</name>
<dbReference type="GO" id="GO:0046872">
    <property type="term" value="F:metal ion binding"/>
    <property type="evidence" value="ECO:0007669"/>
    <property type="project" value="UniProtKB-KW"/>
</dbReference>
<feature type="region of interest" description="Disordered" evidence="6">
    <location>
        <begin position="1964"/>
        <end position="2028"/>
    </location>
</feature>
<keyword evidence="10" id="KW-1185">Reference proteome</keyword>
<dbReference type="PROSITE" id="PS50041">
    <property type="entry name" value="C_TYPE_LECTIN_2"/>
    <property type="match status" value="1"/>
</dbReference>
<feature type="chain" id="PRO_5012740797" description="C-type lectin domain-containing protein" evidence="7">
    <location>
        <begin position="29"/>
        <end position="2316"/>
    </location>
</feature>
<evidence type="ECO:0000256" key="6">
    <source>
        <dbReference type="SAM" id="MobiDB-lite"/>
    </source>
</evidence>
<dbReference type="CDD" id="cd00037">
    <property type="entry name" value="CLECT"/>
    <property type="match status" value="1"/>
</dbReference>
<evidence type="ECO:0000256" key="3">
    <source>
        <dbReference type="ARBA" id="ARBA00022737"/>
    </source>
</evidence>
<organism evidence="9 10">
    <name type="scientific">Macrostomum lignano</name>
    <dbReference type="NCBI Taxonomy" id="282301"/>
    <lineage>
        <taxon>Eukaryota</taxon>
        <taxon>Metazoa</taxon>
        <taxon>Spiralia</taxon>
        <taxon>Lophotrochozoa</taxon>
        <taxon>Platyhelminthes</taxon>
        <taxon>Rhabditophora</taxon>
        <taxon>Macrostomorpha</taxon>
        <taxon>Macrostomida</taxon>
        <taxon>Macrostomidae</taxon>
        <taxon>Macrostomum</taxon>
    </lineage>
</organism>
<dbReference type="GO" id="GO:0009653">
    <property type="term" value="P:anatomical structure morphogenesis"/>
    <property type="evidence" value="ECO:0007669"/>
    <property type="project" value="TreeGrafter"/>
</dbReference>
<dbReference type="SUPFAM" id="SSF141072">
    <property type="entry name" value="CalX-like"/>
    <property type="match status" value="1"/>
</dbReference>
<dbReference type="OrthoDB" id="430044at2759"/>
<feature type="compositionally biased region" description="Polar residues" evidence="6">
    <location>
        <begin position="1964"/>
        <end position="1996"/>
    </location>
</feature>
<feature type="compositionally biased region" description="Basic and acidic residues" evidence="6">
    <location>
        <begin position="2000"/>
        <end position="2028"/>
    </location>
</feature>
<dbReference type="Gene3D" id="3.10.100.10">
    <property type="entry name" value="Mannose-Binding Protein A, subunit A"/>
    <property type="match status" value="1"/>
</dbReference>
<reference evidence="9 10" key="1">
    <citation type="submission" date="2017-06" db="EMBL/GenBank/DDBJ databases">
        <title>A platform for efficient transgenesis in Macrostomum lignano, a flatworm model organism for stem cell research.</title>
        <authorList>
            <person name="Berezikov E."/>
        </authorList>
    </citation>
    <scope>NUCLEOTIDE SEQUENCE [LARGE SCALE GENOMIC DNA]</scope>
    <source>
        <strain evidence="9">DV1</strain>
        <tissue evidence="9">Whole organism</tissue>
    </source>
</reference>
<evidence type="ECO:0000256" key="5">
    <source>
        <dbReference type="PROSITE-ProRule" id="PRU01201"/>
    </source>
</evidence>
<dbReference type="Pfam" id="PF19309">
    <property type="entry name" value="Frem_N"/>
    <property type="match status" value="1"/>
</dbReference>
<keyword evidence="1" id="KW-0479">Metal-binding</keyword>
<evidence type="ECO:0000313" key="10">
    <source>
        <dbReference type="Proteomes" id="UP000215902"/>
    </source>
</evidence>
<feature type="domain" description="C-type lectin" evidence="8">
    <location>
        <begin position="2141"/>
        <end position="2240"/>
    </location>
</feature>
<feature type="region of interest" description="Disordered" evidence="6">
    <location>
        <begin position="336"/>
        <end position="358"/>
    </location>
</feature>
<evidence type="ECO:0000313" key="9">
    <source>
        <dbReference type="EMBL" id="PAA49914.1"/>
    </source>
</evidence>
<dbReference type="Gene3D" id="2.60.40.2030">
    <property type="match status" value="1"/>
</dbReference>
<dbReference type="InterPro" id="IPR039005">
    <property type="entry name" value="CSPG_rpt"/>
</dbReference>
<dbReference type="Pfam" id="PF00059">
    <property type="entry name" value="Lectin_C"/>
    <property type="match status" value="1"/>
</dbReference>
<evidence type="ECO:0000256" key="1">
    <source>
        <dbReference type="ARBA" id="ARBA00022723"/>
    </source>
</evidence>
<dbReference type="Pfam" id="PF16184">
    <property type="entry name" value="Cadherin_3"/>
    <property type="match status" value="4"/>
</dbReference>
<protein>
    <recommendedName>
        <fullName evidence="8">C-type lectin domain-containing protein</fullName>
    </recommendedName>
</protein>
<dbReference type="PANTHER" id="PTHR45739:SF11">
    <property type="entry name" value="FRAS1-RELATED EXTRACELLULAR MATRIX PROTEIN 1-LIKE ISOFORM X1"/>
    <property type="match status" value="1"/>
</dbReference>
<feature type="repeat" description="CSPG" evidence="5">
    <location>
        <begin position="1078"/>
        <end position="1172"/>
    </location>
</feature>
<feature type="signal peptide" evidence="7">
    <location>
        <begin position="1"/>
        <end position="28"/>
    </location>
</feature>
<comment type="caution">
    <text evidence="9">The sequence shown here is derived from an EMBL/GenBank/DDBJ whole genome shotgun (WGS) entry which is preliminary data.</text>
</comment>
<gene>
    <name evidence="9" type="ORF">BOX15_Mlig005142g2</name>
</gene>
<dbReference type="STRING" id="282301.A0A267DMN5"/>
<feature type="region of interest" description="Disordered" evidence="6">
    <location>
        <begin position="2107"/>
        <end position="2126"/>
    </location>
</feature>
<accession>A0A267DMN5</accession>
<dbReference type="PROSITE" id="PS51854">
    <property type="entry name" value="CSPG"/>
    <property type="match status" value="4"/>
</dbReference>
<dbReference type="InterPro" id="IPR051561">
    <property type="entry name" value="FRAS1_ECM"/>
</dbReference>
<evidence type="ECO:0000259" key="8">
    <source>
        <dbReference type="PROSITE" id="PS50041"/>
    </source>
</evidence>
<feature type="repeat" description="CSPG" evidence="5">
    <location>
        <begin position="846"/>
        <end position="937"/>
    </location>
</feature>
<dbReference type="InterPro" id="IPR016186">
    <property type="entry name" value="C-type_lectin-like/link_sf"/>
</dbReference>
<dbReference type="InterPro" id="IPR016187">
    <property type="entry name" value="CTDL_fold"/>
</dbReference>
<dbReference type="SMART" id="SM00034">
    <property type="entry name" value="CLECT"/>
    <property type="match status" value="1"/>
</dbReference>
<sequence>MAATSMQHLLPVLLWLAVLIIDVTSSSSATVVVPNASRPPIRVQQGKSAALTAAHLLIRRQPSGSGSLCRVEVDSSDPLTQTVGQMKPKVFDCFFTEGSVFYEHEGSPLRSHDSVRLLVYSFQPGNRSEIAPIRLAVEVQLRSRRGSGQGAVGERSSSTATYIVMPGPRPLTVPRFRGTSAPIDSNALNFVYDPLTTRCTVVYSDSVQASSSLAFRDWPMVGRLVDDQSTRVREFKHDCRQFLLAGYRYEHQRPPNPDMDYIPLSVYLLRLDFNGSVDATSDVIVTEKYYLPVHIDKAQKSAPPQLQLRQRSVSLAHTGGLPVVLPADLLLLPSASASSTTSDSAPSTETDIRRSGDSSGGITSGLVVMVTQIEPVLPFNINASFVDTREPTAGQISGFQPRDLREGRVAFQFATPTDTDRVELRIRLRPIDAFFQDGPDVLLNLVSTPNRQLQLFPRPLLAYTQATVRFNSRNLLCSGSDCNLVSYRIRREPYSGRILMNNAPIEFFGPRTLNNPEEFSITYTHNGNIPSEDSIELRTQVSESSGTPIVFKFPIHVTRLWDSVSTLKSSNVNYRLGPGGQVCFGVEIIDESVLRTLKHDCIDMRYEVVKRPEYGNLIRALNPLSDWARSRSTSTFLTFAVSDLLQGKTICYLQQRNLEPGQTNVWDSMTLKQAGRPDFTPLLIRLQLHDKPRAPLINRSARYLSAPTMLETDNNFVITRDFLRYETEGLSPNQIVYEVLLHPYYAGTNISIDAGRLLDKRKLERIFTTGDNVKAKVRITSFKEVGCLSQFTQEDVDNENVLYVPPLNDVGISNRTVNVYLQPYDTTWNKASPNKLTFIVLPVDNQEPKLEPQKLSVERGKRLTIKLNHLRPRDIDTKVDQLTLRLLKEPKHGKLYDGDVSIGVGQWFKVGRVRSEKISYQHDGTTSSADYFVLQVTDNNQNSPDYNIYLNITERQAWDYGTKFYANNTIFVLEGGQTVLTTEMFPILKSETIDPRQISYLQGERPVKGEFELLGSSSRSISQFNHEDLRAGRIVYRHTTGEIGSRAIVDICPMFVYSGSDWQTHRLTFSIQPVDNQPPSITDGAQVLVKEGDSTVLSGNVIKVRDADTEADKLLLMVQDAPKHGEIRLINGSGATVNQFSQQQLLAGEVAFLQNKNFGTEFTRDNFTVIASDGERRSSPVTVQVYIYPVTDELPSIVGLADFAISKGESRVLNATYFSVTDADVPEEEVIVRIRRLPSVGTLFQDWFTARISKKVTETSNRQFTKRNLNYMRLVYHQDLDVTSLNDSFVVEASDPVYRVSKTCRIAIATRNEQPPVFSLPRSQLQLYYGEKVQLTENHLLVRDPDTPKEAISISVVSLPANCELLRLEPSRSSVILSGRSRDRLVALRLGESFSQRDVQQSRMFVRASRLSSSSAASPATVELRLMAGDGRFSTDAANLMLRLVPKPAEVLELFLIRTSRLKAVTQRVTKLTQKEISVYYRDRVQNSASFQVIPQQVSDSQPCYSFELEGDPVVTDNETVFLMSDVLDGRVLFNATNCSKSKEDILFEVRSNWIGKSASGMLPVDLIRLDVAPPTLDHVGTLSLRAHEAVAINQTVLRTSDADTPPQEILYRIKNAPKQGLLVIGNSQLGQEDSFTQADINNGTVLWYRSLREPPTGLDKLKFTVEDMNKTRGFCYKSAIPRSSPVTLSIRVAPSTRNPIELVRVKSPSELMSFGTGGRFGFRIKNDSLLAKPAMVLFELASQPGLGILKLGESEIPVGGSFTQRDVNTGRVTYWFNQPQVTSAVKAPDNTSDSFEFIVRTQDRRFSSERSRFRMEWSVIFFRQTRYWVRCPRPGTLLVDVTRTGAMDQMAFARFELDGSAQERRDFTVSSARTLNFNPGDRTAQIRLEISERNDSSDLRLRIDLIAPGTALIGANSRATILLQPDPAVDCTADSAHFTPSSGGDLALFRYYLRHYMMRNRQFSDQAPSDPNQGQKDPNQGRNGLNLNKPAVSSVQKSKFNDKSSDNDQKNNKKQFDNADKNQQKYSHNEKYYNKPYEEKVAIHVPSSEALRKLQREEMQHANKDGFPRCTIYLSGEQRSNGDGVRYICNGGRWVTLASVVQSQRQPHRGFGSATDRQSQTPAAEDKTMINCPTGWTAKSGLSCVRLFKARLSFTAATAECAKYGARLLELGSAADARWIRKNLRTRKRYWIGLYRGKDGRWRQPSGEDVASALAGGLRWARGHPRRRADCAFVHRNRWLKSRRCRLSQSKPKNKSRAGRRQSRRHRRRRQRLQRRSRLKQRPGRRADWAAPYVCQLTVRYKLSRRAYVNLVRSN</sequence>
<keyword evidence="3" id="KW-0677">Repeat</keyword>
<dbReference type="PANTHER" id="PTHR45739">
    <property type="entry name" value="MATRIX PROTEIN, PUTATIVE-RELATED"/>
    <property type="match status" value="1"/>
</dbReference>
<dbReference type="EMBL" id="NIVC01003761">
    <property type="protein sequence ID" value="PAA49914.1"/>
    <property type="molecule type" value="Genomic_DNA"/>
</dbReference>
<dbReference type="Proteomes" id="UP000215902">
    <property type="component" value="Unassembled WGS sequence"/>
</dbReference>
<feature type="repeat" description="CSPG" evidence="5">
    <location>
        <begin position="1574"/>
        <end position="1667"/>
    </location>
</feature>
<feature type="repeat" description="CSPG" evidence="5">
    <location>
        <begin position="1194"/>
        <end position="1294"/>
    </location>
</feature>
<feature type="region of interest" description="Disordered" evidence="6">
    <location>
        <begin position="2247"/>
        <end position="2285"/>
    </location>
</feature>
<dbReference type="InterPro" id="IPR001304">
    <property type="entry name" value="C-type_lectin-like"/>
</dbReference>